<gene>
    <name evidence="2" type="ORF">QWT69_10015</name>
</gene>
<dbReference type="RefSeq" id="WP_317965297.1">
    <property type="nucleotide sequence ID" value="NZ_CP129118.1"/>
</dbReference>
<evidence type="ECO:0000313" key="3">
    <source>
        <dbReference type="Proteomes" id="UP001303902"/>
    </source>
</evidence>
<feature type="compositionally biased region" description="Basic and acidic residues" evidence="1">
    <location>
        <begin position="69"/>
        <end position="81"/>
    </location>
</feature>
<name>A0ABZ0L278_9BACL</name>
<evidence type="ECO:0000313" key="2">
    <source>
        <dbReference type="EMBL" id="WOV86279.1"/>
    </source>
</evidence>
<proteinExistence type="predicted"/>
<evidence type="ECO:0008006" key="4">
    <source>
        <dbReference type="Google" id="ProtNLM"/>
    </source>
</evidence>
<reference evidence="2 3" key="1">
    <citation type="submission" date="2023-06" db="EMBL/GenBank/DDBJ databases">
        <title>Sporosarcina sp. nov., isolated from Korean tranditional fermented seafood 'Jeotgal'.</title>
        <authorList>
            <person name="Yang A.I."/>
            <person name="Shin N.-R."/>
        </authorList>
    </citation>
    <scope>NUCLEOTIDE SEQUENCE [LARGE SCALE GENOMIC DNA]</scope>
    <source>
        <strain evidence="2 3">T2O-4</strain>
    </source>
</reference>
<dbReference type="EMBL" id="CP129118">
    <property type="protein sequence ID" value="WOV86279.1"/>
    <property type="molecule type" value="Genomic_DNA"/>
</dbReference>
<organism evidence="2 3">
    <name type="scientific">Sporosarcina oncorhynchi</name>
    <dbReference type="NCBI Taxonomy" id="3056444"/>
    <lineage>
        <taxon>Bacteria</taxon>
        <taxon>Bacillati</taxon>
        <taxon>Bacillota</taxon>
        <taxon>Bacilli</taxon>
        <taxon>Bacillales</taxon>
        <taxon>Caryophanaceae</taxon>
        <taxon>Sporosarcina</taxon>
    </lineage>
</organism>
<feature type="compositionally biased region" description="Acidic residues" evidence="1">
    <location>
        <begin position="55"/>
        <end position="68"/>
    </location>
</feature>
<feature type="region of interest" description="Disordered" evidence="1">
    <location>
        <begin position="25"/>
        <end position="81"/>
    </location>
</feature>
<dbReference type="PROSITE" id="PS51257">
    <property type="entry name" value="PROKAR_LIPOPROTEIN"/>
    <property type="match status" value="1"/>
</dbReference>
<dbReference type="Proteomes" id="UP001303902">
    <property type="component" value="Chromosome"/>
</dbReference>
<accession>A0ABZ0L278</accession>
<evidence type="ECO:0000256" key="1">
    <source>
        <dbReference type="SAM" id="MobiDB-lite"/>
    </source>
</evidence>
<feature type="compositionally biased region" description="Polar residues" evidence="1">
    <location>
        <begin position="33"/>
        <end position="54"/>
    </location>
</feature>
<keyword evidence="3" id="KW-1185">Reference proteome</keyword>
<protein>
    <recommendedName>
        <fullName evidence="4">Lipoprotein</fullName>
    </recommendedName>
</protein>
<sequence length="212" mass="23424">MKLNWKVLYTGIAATMILTACGTDGDNIKDSSTDSSIEVNNDENQNASDGTNSETDVDTDSTEVESTSDDEKLTEAVETKSDEQDYTINVLPGFTLTSEEPGRDSLYSDDNPEVFMRIETKQQEDGLYAYLLDNMQEVLKASSEDVDPEALTGIYADESAITNVQAFHIDTAEGIVTGVLYETGEKIVRLTIYDTDDEKFTSDFLKMGKTIR</sequence>